<reference evidence="3" key="2">
    <citation type="submission" date="2023-06" db="EMBL/GenBank/DDBJ databases">
        <authorList>
            <person name="Ma L."/>
            <person name="Liu K.-W."/>
            <person name="Li Z."/>
            <person name="Hsiao Y.-Y."/>
            <person name="Qi Y."/>
            <person name="Fu T."/>
            <person name="Tang G."/>
            <person name="Zhang D."/>
            <person name="Sun W.-H."/>
            <person name="Liu D.-K."/>
            <person name="Li Y."/>
            <person name="Chen G.-Z."/>
            <person name="Liu X.-D."/>
            <person name="Liao X.-Y."/>
            <person name="Jiang Y.-T."/>
            <person name="Yu X."/>
            <person name="Hao Y."/>
            <person name="Huang J."/>
            <person name="Zhao X.-W."/>
            <person name="Ke S."/>
            <person name="Chen Y.-Y."/>
            <person name="Wu W.-L."/>
            <person name="Hsu J.-L."/>
            <person name="Lin Y.-F."/>
            <person name="Huang M.-D."/>
            <person name="Li C.-Y."/>
            <person name="Huang L."/>
            <person name="Wang Z.-W."/>
            <person name="Zhao X."/>
            <person name="Zhong W.-Y."/>
            <person name="Peng D.-H."/>
            <person name="Ahmad S."/>
            <person name="Lan S."/>
            <person name="Zhang J.-S."/>
            <person name="Tsai W.-C."/>
            <person name="Van De Peer Y."/>
            <person name="Liu Z.-J."/>
        </authorList>
    </citation>
    <scope>NUCLEOTIDE SEQUENCE</scope>
    <source>
        <strain evidence="3">CP</strain>
        <tissue evidence="3">Leaves</tissue>
    </source>
</reference>
<dbReference type="Pfam" id="PF06273">
    <property type="entry name" value="eIF-4B"/>
    <property type="match status" value="1"/>
</dbReference>
<evidence type="ECO:0000313" key="3">
    <source>
        <dbReference type="EMBL" id="KAK1314956.1"/>
    </source>
</evidence>
<feature type="compositionally biased region" description="Basic and acidic residues" evidence="2">
    <location>
        <begin position="125"/>
        <end position="154"/>
    </location>
</feature>
<organism evidence="3 4">
    <name type="scientific">Acorus calamus</name>
    <name type="common">Sweet flag</name>
    <dbReference type="NCBI Taxonomy" id="4465"/>
    <lineage>
        <taxon>Eukaryota</taxon>
        <taxon>Viridiplantae</taxon>
        <taxon>Streptophyta</taxon>
        <taxon>Embryophyta</taxon>
        <taxon>Tracheophyta</taxon>
        <taxon>Spermatophyta</taxon>
        <taxon>Magnoliopsida</taxon>
        <taxon>Liliopsida</taxon>
        <taxon>Acoraceae</taxon>
        <taxon>Acorus</taxon>
    </lineage>
</organism>
<evidence type="ECO:0000313" key="4">
    <source>
        <dbReference type="Proteomes" id="UP001180020"/>
    </source>
</evidence>
<evidence type="ECO:0000256" key="2">
    <source>
        <dbReference type="SAM" id="MobiDB-lite"/>
    </source>
</evidence>
<keyword evidence="1" id="KW-0175">Coiled coil</keyword>
<proteinExistence type="predicted"/>
<feature type="compositionally biased region" description="Basic and acidic residues" evidence="2">
    <location>
        <begin position="101"/>
        <end position="114"/>
    </location>
</feature>
<comment type="caution">
    <text evidence="3">The sequence shown here is derived from an EMBL/GenBank/DDBJ whole genome shotgun (WGS) entry which is preliminary data.</text>
</comment>
<name>A0AAV9EPD0_ACOCL</name>
<keyword evidence="4" id="KW-1185">Reference proteome</keyword>
<reference evidence="3" key="1">
    <citation type="journal article" date="2023" name="Nat. Commun.">
        <title>Diploid and tetraploid genomes of Acorus and the evolution of monocots.</title>
        <authorList>
            <person name="Ma L."/>
            <person name="Liu K.W."/>
            <person name="Li Z."/>
            <person name="Hsiao Y.Y."/>
            <person name="Qi Y."/>
            <person name="Fu T."/>
            <person name="Tang G.D."/>
            <person name="Zhang D."/>
            <person name="Sun W.H."/>
            <person name="Liu D.K."/>
            <person name="Li Y."/>
            <person name="Chen G.Z."/>
            <person name="Liu X.D."/>
            <person name="Liao X.Y."/>
            <person name="Jiang Y.T."/>
            <person name="Yu X."/>
            <person name="Hao Y."/>
            <person name="Huang J."/>
            <person name="Zhao X.W."/>
            <person name="Ke S."/>
            <person name="Chen Y.Y."/>
            <person name="Wu W.L."/>
            <person name="Hsu J.L."/>
            <person name="Lin Y.F."/>
            <person name="Huang M.D."/>
            <person name="Li C.Y."/>
            <person name="Huang L."/>
            <person name="Wang Z.W."/>
            <person name="Zhao X."/>
            <person name="Zhong W.Y."/>
            <person name="Peng D.H."/>
            <person name="Ahmad S."/>
            <person name="Lan S."/>
            <person name="Zhang J.S."/>
            <person name="Tsai W.C."/>
            <person name="Van de Peer Y."/>
            <person name="Liu Z.J."/>
        </authorList>
    </citation>
    <scope>NUCLEOTIDE SEQUENCE</scope>
    <source>
        <strain evidence="3">CP</strain>
    </source>
</reference>
<feature type="coiled-coil region" evidence="1">
    <location>
        <begin position="39"/>
        <end position="68"/>
    </location>
</feature>
<dbReference type="AlphaFoldDB" id="A0AAV9EPD0"/>
<evidence type="ECO:0000256" key="1">
    <source>
        <dbReference type="SAM" id="Coils"/>
    </source>
</evidence>
<dbReference type="InterPro" id="IPR010433">
    <property type="entry name" value="EIF-4B_pln"/>
</dbReference>
<accession>A0AAV9EPD0</accession>
<feature type="region of interest" description="Disordered" evidence="2">
    <location>
        <begin position="69"/>
        <end position="154"/>
    </location>
</feature>
<sequence length="154" mass="17789">MVMISDRPETEEEIKLKEEINELKKILADEPDVKANGESQQLNANALRQEMDIKEKELEQLIHDLDDKVRFGQRSTDRPGSGAGRVASYFPARPPSQSGPPEDHRNMEFMDRPRSRGTGDAWGKPMDERRGFGVRERGFHGNRDIDRSRSRDRW</sequence>
<dbReference type="EMBL" id="JAUJYO010000006">
    <property type="protein sequence ID" value="KAK1314956.1"/>
    <property type="molecule type" value="Genomic_DNA"/>
</dbReference>
<dbReference type="Proteomes" id="UP001180020">
    <property type="component" value="Unassembled WGS sequence"/>
</dbReference>
<dbReference type="GO" id="GO:0003743">
    <property type="term" value="F:translation initiation factor activity"/>
    <property type="evidence" value="ECO:0007669"/>
    <property type="project" value="InterPro"/>
</dbReference>
<protein>
    <submittedName>
        <fullName evidence="3">Uncharacterized protein</fullName>
    </submittedName>
</protein>
<gene>
    <name evidence="3" type="ORF">QJS10_CPA06g01232</name>
</gene>